<reference evidence="2" key="1">
    <citation type="submission" date="2024-05" db="EMBL/GenBank/DDBJ databases">
        <authorList>
            <person name="Bunk B."/>
            <person name="Swiderski J."/>
            <person name="Sproer C."/>
            <person name="Thiel V."/>
        </authorList>
    </citation>
    <scope>NUCLEOTIDE SEQUENCE</scope>
    <source>
        <strain evidence="2">DSM 17735</strain>
    </source>
</reference>
<dbReference type="RefSeq" id="WP_349280763.1">
    <property type="nucleotide sequence ID" value="NZ_CBCSCU010000001.1"/>
</dbReference>
<dbReference type="InterPro" id="IPR014748">
    <property type="entry name" value="Enoyl-CoA_hydra_C"/>
</dbReference>
<dbReference type="PANTHER" id="PTHR42964:SF1">
    <property type="entry name" value="POLYKETIDE BIOSYNTHESIS ENOYL-COA HYDRATASE PKSH-RELATED"/>
    <property type="match status" value="1"/>
</dbReference>
<dbReference type="EMBL" id="CP157675">
    <property type="protein sequence ID" value="XBP71385.1"/>
    <property type="molecule type" value="Genomic_DNA"/>
</dbReference>
<comment type="similarity">
    <text evidence="1">Belongs to the enoyl-CoA hydratase/isomerase family.</text>
</comment>
<dbReference type="SUPFAM" id="SSF52096">
    <property type="entry name" value="ClpP/crotonase"/>
    <property type="match status" value="1"/>
</dbReference>
<dbReference type="InterPro" id="IPR051683">
    <property type="entry name" value="Enoyl-CoA_Hydratase/Isomerase"/>
</dbReference>
<protein>
    <submittedName>
        <fullName evidence="2">Enoyl-CoA hydratase-related protein</fullName>
    </submittedName>
</protein>
<accession>A0AAU7LUU3</accession>
<dbReference type="Gene3D" id="1.10.12.10">
    <property type="entry name" value="Lyase 2-enoyl-coa Hydratase, Chain A, domain 2"/>
    <property type="match status" value="1"/>
</dbReference>
<dbReference type="PANTHER" id="PTHR42964">
    <property type="entry name" value="ENOYL-COA HYDRATASE"/>
    <property type="match status" value="1"/>
</dbReference>
<dbReference type="GO" id="GO:0003824">
    <property type="term" value="F:catalytic activity"/>
    <property type="evidence" value="ECO:0007669"/>
    <property type="project" value="UniProtKB-ARBA"/>
</dbReference>
<dbReference type="AlphaFoldDB" id="A0AAU7LUU3"/>
<name>A0AAU7LUU3_9BURK</name>
<evidence type="ECO:0000313" key="2">
    <source>
        <dbReference type="EMBL" id="XBP71385.1"/>
    </source>
</evidence>
<dbReference type="Gene3D" id="3.90.226.10">
    <property type="entry name" value="2-enoyl-CoA Hydratase, Chain A, domain 1"/>
    <property type="match status" value="1"/>
</dbReference>
<dbReference type="Pfam" id="PF00378">
    <property type="entry name" value="ECH_1"/>
    <property type="match status" value="1"/>
</dbReference>
<dbReference type="InterPro" id="IPR001753">
    <property type="entry name" value="Enoyl-CoA_hydra/iso"/>
</dbReference>
<dbReference type="CDD" id="cd06558">
    <property type="entry name" value="crotonase-like"/>
    <property type="match status" value="1"/>
</dbReference>
<dbReference type="InterPro" id="IPR029045">
    <property type="entry name" value="ClpP/crotonase-like_dom_sf"/>
</dbReference>
<organism evidence="2">
    <name type="scientific">Polaromonas hydrogenivorans</name>
    <dbReference type="NCBI Taxonomy" id="335476"/>
    <lineage>
        <taxon>Bacteria</taxon>
        <taxon>Pseudomonadati</taxon>
        <taxon>Pseudomonadota</taxon>
        <taxon>Betaproteobacteria</taxon>
        <taxon>Burkholderiales</taxon>
        <taxon>Comamonadaceae</taxon>
        <taxon>Polaromonas</taxon>
    </lineage>
</organism>
<proteinExistence type="inferred from homology"/>
<sequence>MSELQTLTTIAVSHRAAGVVQVTMARPAVFNAFDEVMIAELDAVFAELGADPAVRVIVLAGEGKHFSAGADLKWMQRASAASREWNLDDARRFAAMLSRIENCPKPTLARVQGAALGGGVGLACVCDIAIAADNASFAVSEARFGILPAVIGPYLTNAVGKRQALRLALTTTRIAAPEALAIGLVQQVVALDELDAAIDATVKELLVGGPNSQREIKALYAQFEVGGVTPEVRELTAQTISRVRGTDEAREGFAAFLGKRPANWIPE</sequence>
<evidence type="ECO:0000256" key="1">
    <source>
        <dbReference type="ARBA" id="ARBA00005254"/>
    </source>
</evidence>
<gene>
    <name evidence="2" type="ORF">ABLV49_06195</name>
</gene>